<proteinExistence type="predicted"/>
<organism evidence="3 4">
    <name type="scientific">Moraxella oculi</name>
    <dbReference type="NCBI Taxonomy" id="2940516"/>
    <lineage>
        <taxon>Bacteria</taxon>
        <taxon>Pseudomonadati</taxon>
        <taxon>Pseudomonadota</taxon>
        <taxon>Gammaproteobacteria</taxon>
        <taxon>Moraxellales</taxon>
        <taxon>Moraxellaceae</taxon>
        <taxon>Moraxella</taxon>
    </lineage>
</organism>
<gene>
    <name evidence="3" type="ORF">ACJHVH_08750</name>
</gene>
<keyword evidence="2" id="KW-0812">Transmembrane</keyword>
<accession>A0ABW8U7Q5</accession>
<feature type="coiled-coil region" evidence="1">
    <location>
        <begin position="22"/>
        <end position="49"/>
    </location>
</feature>
<sequence>MMGQNRHHSDKPNEQQLVRVVRDLVESQKQTHQLQQQELELEREKIRSNEKIALTSIEAQKGVRTAQISLFSKIHKTRHILFGIIAFLVAVVLVVAMKTNNTALASEMVKIGGAVLLGYVAGVNRGKASTLEKQRRDDE</sequence>
<protein>
    <recommendedName>
        <fullName evidence="5">DUF2335 domain-containing protein</fullName>
    </recommendedName>
</protein>
<evidence type="ECO:0008006" key="5">
    <source>
        <dbReference type="Google" id="ProtNLM"/>
    </source>
</evidence>
<keyword evidence="2" id="KW-1133">Transmembrane helix</keyword>
<evidence type="ECO:0000256" key="2">
    <source>
        <dbReference type="SAM" id="Phobius"/>
    </source>
</evidence>
<feature type="transmembrane region" description="Helical" evidence="2">
    <location>
        <begin position="80"/>
        <end position="97"/>
    </location>
</feature>
<dbReference type="Proteomes" id="UP001624684">
    <property type="component" value="Unassembled WGS sequence"/>
</dbReference>
<keyword evidence="4" id="KW-1185">Reference proteome</keyword>
<evidence type="ECO:0000313" key="4">
    <source>
        <dbReference type="Proteomes" id="UP001624684"/>
    </source>
</evidence>
<dbReference type="EMBL" id="JBJJXE010000020">
    <property type="protein sequence ID" value="MFL1733066.1"/>
    <property type="molecule type" value="Genomic_DNA"/>
</dbReference>
<reference evidence="3 4" key="1">
    <citation type="submission" date="2024-11" db="EMBL/GenBank/DDBJ databases">
        <title>First Report of Moraxella oculi in Brazil in an Infectious Bovine Keratoconjunctivitis Outbreak.</title>
        <authorList>
            <person name="Carvalho C.V."/>
            <person name="Domingues R."/>
            <person name="Coutinho C."/>
            <person name="Honorio N.T.B.S."/>
            <person name="Faza D.R.L.R."/>
            <person name="Carvalho W.A."/>
            <person name="Machado A.B.F."/>
            <person name="Martins M.F."/>
            <person name="Gaspar E.B."/>
        </authorList>
    </citation>
    <scope>NUCLEOTIDE SEQUENCE [LARGE SCALE GENOMIC DNA]</scope>
    <source>
        <strain evidence="3 4">2117LE</strain>
    </source>
</reference>
<dbReference type="RefSeq" id="WP_249101904.1">
    <property type="nucleotide sequence ID" value="NZ_JAMBAQ010000023.1"/>
</dbReference>
<evidence type="ECO:0000313" key="3">
    <source>
        <dbReference type="EMBL" id="MFL1733066.1"/>
    </source>
</evidence>
<keyword evidence="1" id="KW-0175">Coiled coil</keyword>
<keyword evidence="2" id="KW-0472">Membrane</keyword>
<comment type="caution">
    <text evidence="3">The sequence shown here is derived from an EMBL/GenBank/DDBJ whole genome shotgun (WGS) entry which is preliminary data.</text>
</comment>
<feature type="transmembrane region" description="Helical" evidence="2">
    <location>
        <begin position="109"/>
        <end position="126"/>
    </location>
</feature>
<evidence type="ECO:0000256" key="1">
    <source>
        <dbReference type="SAM" id="Coils"/>
    </source>
</evidence>
<name>A0ABW8U7Q5_9GAMM</name>